<dbReference type="GO" id="GO:0003690">
    <property type="term" value="F:double-stranded DNA binding"/>
    <property type="evidence" value="ECO:0007669"/>
    <property type="project" value="TreeGrafter"/>
</dbReference>
<evidence type="ECO:0000313" key="3">
    <source>
        <dbReference type="Proteomes" id="UP001219933"/>
    </source>
</evidence>
<dbReference type="GO" id="GO:0042162">
    <property type="term" value="F:telomeric DNA binding"/>
    <property type="evidence" value="ECO:0007669"/>
    <property type="project" value="TreeGrafter"/>
</dbReference>
<keyword evidence="2" id="KW-0067">ATP-binding</keyword>
<dbReference type="Gene3D" id="3.40.50.410">
    <property type="entry name" value="von Willebrand factor, type A domain"/>
    <property type="match status" value="1"/>
</dbReference>
<sequence>MLRGLGTIRAGLIVHGAQTTSNIVVEEGIDGYDGIMDMGPSARPDSDILTKLDELETSFEACTSDPIDTLVVAITTMLSKDRGESTPAWHHILYIFVRAGLAVESDDIDAISARMRHAHIDLRVVNLDDDYKMGAPWTRLAPSTFMSLGEALRDAASPAVQLSKSMPSRTWLTFGEGPDQLAIPVCILKATALQRPPAPIRATPNGDPVEIRHRYYRHSEAFSEEAQALPQEVESTFQRAYRLGASLVPAHDVPSPTIETSMGLEIMHFVHAATLCILAPDAETDSFTMAQVPFSSDIQRTTFPPLDRVPTRDGMEQRVHATIPTEEQQHAMDVFVDMLQSPIHLPDTQPNPAIHELKHFVKVRIAMVPDIEIEQSETPGRNGFVAARYTRTKCYTLYRDRKPKRRRSDNSDGGDEYYGRYTKIDPSRMNNVRASTPGPSRIESSPEI</sequence>
<proteinExistence type="predicted"/>
<keyword evidence="2" id="KW-0347">Helicase</keyword>
<dbReference type="AlphaFoldDB" id="A0AAF0EZG0"/>
<evidence type="ECO:0000313" key="2">
    <source>
        <dbReference type="EMBL" id="WFD37031.1"/>
    </source>
</evidence>
<dbReference type="GO" id="GO:0043564">
    <property type="term" value="C:Ku70:Ku80 complex"/>
    <property type="evidence" value="ECO:0007669"/>
    <property type="project" value="TreeGrafter"/>
</dbReference>
<keyword evidence="3" id="KW-1185">Reference proteome</keyword>
<gene>
    <name evidence="2" type="primary">YKU80</name>
    <name evidence="2" type="ORF">MCUN1_003923</name>
</gene>
<dbReference type="EMBL" id="CP119882">
    <property type="protein sequence ID" value="WFD37031.1"/>
    <property type="molecule type" value="Genomic_DNA"/>
</dbReference>
<dbReference type="SUPFAM" id="SSF100939">
    <property type="entry name" value="SPOC domain-like"/>
    <property type="match status" value="1"/>
</dbReference>
<feature type="region of interest" description="Disordered" evidence="1">
    <location>
        <begin position="400"/>
        <end position="448"/>
    </location>
</feature>
<dbReference type="GO" id="GO:0000723">
    <property type="term" value="P:telomere maintenance"/>
    <property type="evidence" value="ECO:0007669"/>
    <property type="project" value="TreeGrafter"/>
</dbReference>
<organism evidence="2 3">
    <name type="scientific">Malassezia cuniculi</name>
    <dbReference type="NCBI Taxonomy" id="948313"/>
    <lineage>
        <taxon>Eukaryota</taxon>
        <taxon>Fungi</taxon>
        <taxon>Dikarya</taxon>
        <taxon>Basidiomycota</taxon>
        <taxon>Ustilaginomycotina</taxon>
        <taxon>Malasseziomycetes</taxon>
        <taxon>Malasseziales</taxon>
        <taxon>Malasseziaceae</taxon>
        <taxon>Malassezia</taxon>
    </lineage>
</organism>
<accession>A0AAF0EZG0</accession>
<dbReference type="InterPro" id="IPR016194">
    <property type="entry name" value="SPOC-like_C_dom_sf"/>
</dbReference>
<dbReference type="Proteomes" id="UP001219933">
    <property type="component" value="Chromosome 6"/>
</dbReference>
<dbReference type="InterPro" id="IPR036465">
    <property type="entry name" value="vWFA_dom_sf"/>
</dbReference>
<name>A0AAF0EZG0_9BASI</name>
<keyword evidence="2" id="KW-0378">Hydrolase</keyword>
<dbReference type="GO" id="GO:0004386">
    <property type="term" value="F:helicase activity"/>
    <property type="evidence" value="ECO:0007669"/>
    <property type="project" value="UniProtKB-KW"/>
</dbReference>
<keyword evidence="2" id="KW-0547">Nucleotide-binding</keyword>
<evidence type="ECO:0000256" key="1">
    <source>
        <dbReference type="SAM" id="MobiDB-lite"/>
    </source>
</evidence>
<reference evidence="2" key="1">
    <citation type="submission" date="2023-03" db="EMBL/GenBank/DDBJ databases">
        <title>Mating type loci evolution in Malassezia.</title>
        <authorList>
            <person name="Coelho M.A."/>
        </authorList>
    </citation>
    <scope>NUCLEOTIDE SEQUENCE</scope>
    <source>
        <strain evidence="2">CBS 11721</strain>
    </source>
</reference>
<dbReference type="GO" id="GO:0006303">
    <property type="term" value="P:double-strand break repair via nonhomologous end joining"/>
    <property type="evidence" value="ECO:0007669"/>
    <property type="project" value="TreeGrafter"/>
</dbReference>
<protein>
    <submittedName>
        <fullName evidence="2">ATP-dependent DNA helicase yku80</fullName>
    </submittedName>
</protein>
<feature type="compositionally biased region" description="Polar residues" evidence="1">
    <location>
        <begin position="428"/>
        <end position="438"/>
    </location>
</feature>
<dbReference type="PANTHER" id="PTHR12604:SF4">
    <property type="entry name" value="X-RAY REPAIR CROSS-COMPLEMENTING PROTEIN 5"/>
    <property type="match status" value="1"/>
</dbReference>
<dbReference type="PANTHER" id="PTHR12604">
    <property type="entry name" value="KU AUTOANTIGEN DNA HELICASE"/>
    <property type="match status" value="1"/>
</dbReference>